<dbReference type="Pfam" id="PF00196">
    <property type="entry name" value="GerE"/>
    <property type="match status" value="1"/>
</dbReference>
<organism evidence="3 4">
    <name type="scientific">Saccharopolyspora oryzae</name>
    <dbReference type="NCBI Taxonomy" id="2997343"/>
    <lineage>
        <taxon>Bacteria</taxon>
        <taxon>Bacillati</taxon>
        <taxon>Actinomycetota</taxon>
        <taxon>Actinomycetes</taxon>
        <taxon>Pseudonocardiales</taxon>
        <taxon>Pseudonocardiaceae</taxon>
        <taxon>Saccharopolyspora</taxon>
    </lineage>
</organism>
<dbReference type="Pfam" id="PF25872">
    <property type="entry name" value="HTH_77"/>
    <property type="match status" value="1"/>
</dbReference>
<dbReference type="CDD" id="cd06170">
    <property type="entry name" value="LuxR_C_like"/>
    <property type="match status" value="1"/>
</dbReference>
<dbReference type="InterPro" id="IPR058852">
    <property type="entry name" value="HTH_77"/>
</dbReference>
<dbReference type="InterPro" id="IPR041664">
    <property type="entry name" value="AAA_16"/>
</dbReference>
<dbReference type="RefSeq" id="WP_270952851.1">
    <property type="nucleotide sequence ID" value="NZ_JAQGLA010000076.1"/>
</dbReference>
<feature type="domain" description="HTH luxR-type" evidence="2">
    <location>
        <begin position="689"/>
        <end position="753"/>
    </location>
</feature>
<dbReference type="PRINTS" id="PR00364">
    <property type="entry name" value="DISEASERSIST"/>
</dbReference>
<dbReference type="InterPro" id="IPR036388">
    <property type="entry name" value="WH-like_DNA-bd_sf"/>
</dbReference>
<evidence type="ECO:0000256" key="1">
    <source>
        <dbReference type="SAM" id="MobiDB-lite"/>
    </source>
</evidence>
<protein>
    <submittedName>
        <fullName evidence="3">AAA family ATPase</fullName>
    </submittedName>
</protein>
<dbReference type="InterPro" id="IPR003593">
    <property type="entry name" value="AAA+_ATPase"/>
</dbReference>
<evidence type="ECO:0000313" key="4">
    <source>
        <dbReference type="Proteomes" id="UP001210380"/>
    </source>
</evidence>
<evidence type="ECO:0000313" key="3">
    <source>
        <dbReference type="EMBL" id="MDA3629791.1"/>
    </source>
</evidence>
<comment type="caution">
    <text evidence="3">The sequence shown here is derived from an EMBL/GenBank/DDBJ whole genome shotgun (WGS) entry which is preliminary data.</text>
</comment>
<dbReference type="InterPro" id="IPR016032">
    <property type="entry name" value="Sig_transdc_resp-reg_C-effctor"/>
</dbReference>
<feature type="region of interest" description="Disordered" evidence="1">
    <location>
        <begin position="221"/>
        <end position="242"/>
    </location>
</feature>
<sequence length="753" mass="83085">MALPININAFIGRDTEFAQLRDLLTRKRLVTLTGPGGVGKTRLALEIAHAAHADGAWRDGVVWMDLRPFGEDHQLPRRLAAALGSTHVATREPMQVLMDEVAGKDLLIVLDNCEHLLNAVRDLLRTLLTEPGVTVLATSRHGLALGGEHLNPLTPLAAGAAKELFEDRLLDARGDFPVAEHEAEITRLCRAGDNLPLAIEILAVASSNLSPSDVERRLATLLHADRPTDRQQQDTDADRSHRSFHQVMELSWDLCTPQERTLWQRLSVFAGGFTLEAAEAVCGFDDLPESAVARVLSALKWQSIVTVEAPRDGHSRYRLLEPIRQHGDARAAQAGEAEEVRQRHYDWLLRTYREAAQQWLGPDEAHWLTLCRDLQDDAHSAIAWCARRGRSAAGIELLLHIVRTRVPFLSGRQPEAQEHFERLLTTYTERDELRAMALAAVSVLAVCRGDKDTADEFLSEAQALTDELGAALPQPVLAEAIAISLGHRESVDPAESMAAMEELCRSPVFAQPEFRSDMGLLAMFRSFGAAITGEEEIADAVTAEFLADAQASRATWHITWSQWARAAYLVLHRPHDPAARSEAESLLHAALPVQRGLDDRWGPAGWTWVAAGLAGAIGDHRLVAERSGLLDGMTHSTGVAMHGMRGLWETVGHAQNIARQQLGETTFDEIYNPAYQRGRDCRLATAELLWPGWAQLTDRERDLVRLVAQGLSNAQIAARLDRAENTVAKSLTKIYAAVGVAGRDELREWYAQL</sequence>
<dbReference type="SMART" id="SM00421">
    <property type="entry name" value="HTH_LUXR"/>
    <property type="match status" value="1"/>
</dbReference>
<dbReference type="Proteomes" id="UP001210380">
    <property type="component" value="Unassembled WGS sequence"/>
</dbReference>
<dbReference type="PANTHER" id="PTHR47691">
    <property type="entry name" value="REGULATOR-RELATED"/>
    <property type="match status" value="1"/>
</dbReference>
<dbReference type="SUPFAM" id="SSF52540">
    <property type="entry name" value="P-loop containing nucleoside triphosphate hydrolases"/>
    <property type="match status" value="1"/>
</dbReference>
<dbReference type="SUPFAM" id="SSF46894">
    <property type="entry name" value="C-terminal effector domain of the bipartite response regulators"/>
    <property type="match status" value="1"/>
</dbReference>
<keyword evidence="4" id="KW-1185">Reference proteome</keyword>
<dbReference type="PANTHER" id="PTHR47691:SF3">
    <property type="entry name" value="HTH-TYPE TRANSCRIPTIONAL REGULATOR RV0890C-RELATED"/>
    <property type="match status" value="1"/>
</dbReference>
<gene>
    <name evidence="3" type="ORF">OU415_30485</name>
</gene>
<reference evidence="3 4" key="1">
    <citation type="submission" date="2022-11" db="EMBL/GenBank/DDBJ databases">
        <title>Draft genome sequence of Saccharopolyspora sp. WRP15-2 isolated from rhizosphere soils of wild rice in Thailand.</title>
        <authorList>
            <person name="Duangmal K."/>
            <person name="Kammanee S."/>
            <person name="Muangham S."/>
        </authorList>
    </citation>
    <scope>NUCLEOTIDE SEQUENCE [LARGE SCALE GENOMIC DNA]</scope>
    <source>
        <strain evidence="3 4">WRP15-2</strain>
    </source>
</reference>
<dbReference type="PROSITE" id="PS50043">
    <property type="entry name" value="HTH_LUXR_2"/>
    <property type="match status" value="1"/>
</dbReference>
<dbReference type="InterPro" id="IPR000792">
    <property type="entry name" value="Tscrpt_reg_LuxR_C"/>
</dbReference>
<dbReference type="Gene3D" id="3.40.50.300">
    <property type="entry name" value="P-loop containing nucleotide triphosphate hydrolases"/>
    <property type="match status" value="1"/>
</dbReference>
<evidence type="ECO:0000259" key="2">
    <source>
        <dbReference type="PROSITE" id="PS50043"/>
    </source>
</evidence>
<feature type="compositionally biased region" description="Basic and acidic residues" evidence="1">
    <location>
        <begin position="221"/>
        <end position="241"/>
    </location>
</feature>
<proteinExistence type="predicted"/>
<dbReference type="PRINTS" id="PR00038">
    <property type="entry name" value="HTHLUXR"/>
</dbReference>
<dbReference type="Gene3D" id="1.10.10.10">
    <property type="entry name" value="Winged helix-like DNA-binding domain superfamily/Winged helix DNA-binding domain"/>
    <property type="match status" value="1"/>
</dbReference>
<dbReference type="Pfam" id="PF13191">
    <property type="entry name" value="AAA_16"/>
    <property type="match status" value="1"/>
</dbReference>
<dbReference type="SMART" id="SM00382">
    <property type="entry name" value="AAA"/>
    <property type="match status" value="1"/>
</dbReference>
<name>A0ABT4V8P6_9PSEU</name>
<accession>A0ABT4V8P6</accession>
<dbReference type="InterPro" id="IPR027417">
    <property type="entry name" value="P-loop_NTPase"/>
</dbReference>
<dbReference type="EMBL" id="JAQGLA010000076">
    <property type="protein sequence ID" value="MDA3629791.1"/>
    <property type="molecule type" value="Genomic_DNA"/>
</dbReference>